<sequence length="125" mass="14781">MTKVELTRFRIKKGKEAKAQEWMDFLNEHHVDTVATLAGEKMYVESVFKEENPDGYTYFYWYSVQGEGGNAVEESESYIDKKHIEYWDECIDPEYKPVDMRLEENLIAPAIDKIIKDKNNENMED</sequence>
<organism evidence="1 2">
    <name type="scientific">Lactobacillus helveticus</name>
    <name type="common">Lactobacillus suntoryeus</name>
    <dbReference type="NCBI Taxonomy" id="1587"/>
    <lineage>
        <taxon>Bacteria</taxon>
        <taxon>Bacillati</taxon>
        <taxon>Bacillota</taxon>
        <taxon>Bacilli</taxon>
        <taxon>Lactobacillales</taxon>
        <taxon>Lactobacillaceae</taxon>
        <taxon>Lactobacillus</taxon>
    </lineage>
</organism>
<evidence type="ECO:0000313" key="2">
    <source>
        <dbReference type="Proteomes" id="UP000430466"/>
    </source>
</evidence>
<dbReference type="AlphaFoldDB" id="A0A6A7K444"/>
<proteinExistence type="predicted"/>
<evidence type="ECO:0000313" key="1">
    <source>
        <dbReference type="EMBL" id="MPW15299.1"/>
    </source>
</evidence>
<comment type="caution">
    <text evidence="1">The sequence shown here is derived from an EMBL/GenBank/DDBJ whole genome shotgun (WGS) entry which is preliminary data.</text>
</comment>
<gene>
    <name evidence="1" type="ORF">GDZ32_11360</name>
</gene>
<dbReference type="Pfam" id="PF19673">
    <property type="entry name" value="DUF6176"/>
    <property type="match status" value="1"/>
</dbReference>
<dbReference type="InterPro" id="IPR046174">
    <property type="entry name" value="DUF6176"/>
</dbReference>
<accession>A0A6A7K444</accession>
<protein>
    <submittedName>
        <fullName evidence="1">Uncharacterized protein</fullName>
    </submittedName>
</protein>
<dbReference type="RefSeq" id="WP_152724697.1">
    <property type="nucleotide sequence ID" value="NZ_WHOE01000167.1"/>
</dbReference>
<dbReference type="EMBL" id="WHOE01000167">
    <property type="protein sequence ID" value="MPW15299.1"/>
    <property type="molecule type" value="Genomic_DNA"/>
</dbReference>
<name>A0A6A7K444_LACHE</name>
<dbReference type="Proteomes" id="UP000430466">
    <property type="component" value="Unassembled WGS sequence"/>
</dbReference>
<reference evidence="1 2" key="1">
    <citation type="submission" date="2019-10" db="EMBL/GenBank/DDBJ databases">
        <title>Draft genome sequences of Lactobacillus strains.</title>
        <authorList>
            <person name="Cho G.-S."/>
            <person name="Fagbemigun O."/>
            <person name="Brinks E."/>
            <person name="Franz C.M.A.P."/>
        </authorList>
    </citation>
    <scope>NUCLEOTIDE SEQUENCE [LARGE SCALE GENOMIC DNA]</scope>
    <source>
        <strain evidence="1 2">313</strain>
    </source>
</reference>